<dbReference type="Gene3D" id="3.40.970.30">
    <property type="entry name" value="yp_829618.1 like domains"/>
    <property type="match status" value="1"/>
</dbReference>
<name>A0A931MEN0_9BACT</name>
<evidence type="ECO:0000313" key="2">
    <source>
        <dbReference type="EMBL" id="MBG9378369.1"/>
    </source>
</evidence>
<comment type="caution">
    <text evidence="2">The sequence shown here is derived from an EMBL/GenBank/DDBJ whole genome shotgun (WGS) entry which is preliminary data.</text>
</comment>
<evidence type="ECO:0000259" key="1">
    <source>
        <dbReference type="Pfam" id="PF25056"/>
    </source>
</evidence>
<protein>
    <submittedName>
        <fullName evidence="2">STAS/SEC14 domain-containing protein</fullName>
    </submittedName>
</protein>
<feature type="domain" description="DUF7793" evidence="1">
    <location>
        <begin position="20"/>
        <end position="130"/>
    </location>
</feature>
<sequence>MEQVTIPADREIYEGEIATYWFEDGILVSYSKSLLRTVENIGRNVALVKKITNSTPVPLLIYLASSPVPDKATRQFSAQQLPVIYKAMAMVSKPGLAKFIMNILFSLKQPPIPMKTFSNGAAAKEWLKQFV</sequence>
<accession>A0A931MEN0</accession>
<evidence type="ECO:0000313" key="3">
    <source>
        <dbReference type="Proteomes" id="UP000628448"/>
    </source>
</evidence>
<organism evidence="2 3">
    <name type="scientific">Panacibacter microcysteis</name>
    <dbReference type="NCBI Taxonomy" id="2793269"/>
    <lineage>
        <taxon>Bacteria</taxon>
        <taxon>Pseudomonadati</taxon>
        <taxon>Bacteroidota</taxon>
        <taxon>Chitinophagia</taxon>
        <taxon>Chitinophagales</taxon>
        <taxon>Chitinophagaceae</taxon>
        <taxon>Panacibacter</taxon>
    </lineage>
</organism>
<reference evidence="2" key="1">
    <citation type="submission" date="2020-11" db="EMBL/GenBank/DDBJ databases">
        <title>Bacterial whole genome sequence for Panacibacter sp. DH6.</title>
        <authorList>
            <person name="Le V."/>
            <person name="Ko S."/>
            <person name="Ahn C.-Y."/>
            <person name="Oh H.-M."/>
        </authorList>
    </citation>
    <scope>NUCLEOTIDE SEQUENCE</scope>
    <source>
        <strain evidence="2">DH6</strain>
    </source>
</reference>
<dbReference type="InterPro" id="IPR056695">
    <property type="entry name" value="DUF7793"/>
</dbReference>
<gene>
    <name evidence="2" type="ORF">I5907_19175</name>
</gene>
<dbReference type="EMBL" id="JADWYR010000002">
    <property type="protein sequence ID" value="MBG9378369.1"/>
    <property type="molecule type" value="Genomic_DNA"/>
</dbReference>
<dbReference type="AlphaFoldDB" id="A0A931MEN0"/>
<dbReference type="Pfam" id="PF25056">
    <property type="entry name" value="DUF7793"/>
    <property type="match status" value="1"/>
</dbReference>
<dbReference type="Proteomes" id="UP000628448">
    <property type="component" value="Unassembled WGS sequence"/>
</dbReference>
<proteinExistence type="predicted"/>
<keyword evidence="3" id="KW-1185">Reference proteome</keyword>